<reference evidence="2" key="1">
    <citation type="journal article" date="2019" name="Int. J. Syst. Evol. Microbiol.">
        <title>The Global Catalogue of Microorganisms (GCM) 10K type strain sequencing project: providing services to taxonomists for standard genome sequencing and annotation.</title>
        <authorList>
            <consortium name="The Broad Institute Genomics Platform"/>
            <consortium name="The Broad Institute Genome Sequencing Center for Infectious Disease"/>
            <person name="Wu L."/>
            <person name="Ma J."/>
        </authorList>
    </citation>
    <scope>NUCLEOTIDE SEQUENCE [LARGE SCALE GENOMIC DNA]</scope>
    <source>
        <strain evidence="2">JCM 17225</strain>
    </source>
</reference>
<name>A0ABP7UMB1_9BACT</name>
<gene>
    <name evidence="1" type="ORF">GCM10022409_36900</name>
</gene>
<dbReference type="EMBL" id="BAABDK010000029">
    <property type="protein sequence ID" value="GAA4047310.1"/>
    <property type="molecule type" value="Genomic_DNA"/>
</dbReference>
<evidence type="ECO:0000313" key="2">
    <source>
        <dbReference type="Proteomes" id="UP001501469"/>
    </source>
</evidence>
<keyword evidence="2" id="KW-1185">Reference proteome</keyword>
<protein>
    <recommendedName>
        <fullName evidence="3">DUF3828 domain-containing protein</fullName>
    </recommendedName>
</protein>
<dbReference type="Proteomes" id="UP001501469">
    <property type="component" value="Unassembled WGS sequence"/>
</dbReference>
<evidence type="ECO:0000313" key="1">
    <source>
        <dbReference type="EMBL" id="GAA4047310.1"/>
    </source>
</evidence>
<comment type="caution">
    <text evidence="1">The sequence shown here is derived from an EMBL/GenBank/DDBJ whole genome shotgun (WGS) entry which is preliminary data.</text>
</comment>
<organism evidence="1 2">
    <name type="scientific">Hymenobacter glaciei</name>
    <dbReference type="NCBI Taxonomy" id="877209"/>
    <lineage>
        <taxon>Bacteria</taxon>
        <taxon>Pseudomonadati</taxon>
        <taxon>Bacteroidota</taxon>
        <taxon>Cytophagia</taxon>
        <taxon>Cytophagales</taxon>
        <taxon>Hymenobacteraceae</taxon>
        <taxon>Hymenobacter</taxon>
    </lineage>
</organism>
<evidence type="ECO:0008006" key="3">
    <source>
        <dbReference type="Google" id="ProtNLM"/>
    </source>
</evidence>
<sequence length="223" mass="25748">MQISHYILAMLLPIGMLTSCTNSENPKIAEKATIQKHVNADSIQLTTLIRDIYEWHETKHRNVGFPFKGNFPSDSVFTGIDWDAYNKESEIFRQTNYFSQEFLNRHRAIATTIDSSVKKASVEWRNFNDGIPLWSTDADDWCGCQDSPDEYWKQLSISNLKLSNNNTAVFNWAWGIKDGVEPPFTYKMKAKKENGVWRISYMDGFSHYGTVADYDKTMSQSKK</sequence>
<proteinExistence type="predicted"/>
<accession>A0ABP7UMB1</accession>